<evidence type="ECO:0000313" key="1">
    <source>
        <dbReference type="EMBL" id="MBX57028.1"/>
    </source>
</evidence>
<accession>A0A2P2PQL1</accession>
<reference evidence="1" key="1">
    <citation type="submission" date="2018-02" db="EMBL/GenBank/DDBJ databases">
        <title>Rhizophora mucronata_Transcriptome.</title>
        <authorList>
            <person name="Meera S.P."/>
            <person name="Sreeshan A."/>
            <person name="Augustine A."/>
        </authorList>
    </citation>
    <scope>NUCLEOTIDE SEQUENCE</scope>
    <source>
        <tissue evidence="1">Leaf</tissue>
    </source>
</reference>
<dbReference type="AlphaFoldDB" id="A0A2P2PQL1"/>
<protein>
    <submittedName>
        <fullName evidence="1">Uncharacterized protein</fullName>
    </submittedName>
</protein>
<organism evidence="1">
    <name type="scientific">Rhizophora mucronata</name>
    <name type="common">Asiatic mangrove</name>
    <dbReference type="NCBI Taxonomy" id="61149"/>
    <lineage>
        <taxon>Eukaryota</taxon>
        <taxon>Viridiplantae</taxon>
        <taxon>Streptophyta</taxon>
        <taxon>Embryophyta</taxon>
        <taxon>Tracheophyta</taxon>
        <taxon>Spermatophyta</taxon>
        <taxon>Magnoliopsida</taxon>
        <taxon>eudicotyledons</taxon>
        <taxon>Gunneridae</taxon>
        <taxon>Pentapetalae</taxon>
        <taxon>rosids</taxon>
        <taxon>fabids</taxon>
        <taxon>Malpighiales</taxon>
        <taxon>Rhizophoraceae</taxon>
        <taxon>Rhizophora</taxon>
    </lineage>
</organism>
<proteinExistence type="predicted"/>
<name>A0A2P2PQL1_RHIMU</name>
<sequence>MGVRLYKCMVHCMLALPFLVYQFINIHPKTQ</sequence>
<dbReference type="EMBL" id="GGEC01076544">
    <property type="protein sequence ID" value="MBX57028.1"/>
    <property type="molecule type" value="Transcribed_RNA"/>
</dbReference>